<evidence type="ECO:0000256" key="1">
    <source>
        <dbReference type="ARBA" id="ARBA00004123"/>
    </source>
</evidence>
<dbReference type="InterPro" id="IPR016024">
    <property type="entry name" value="ARM-type_fold"/>
</dbReference>
<sequence length="1058" mass="116974">MTSQDVDRICRTHVSTGDLDPPADLLLALNDGSIILSSVVKALGEFLTSEENAVRLKGLTFLSNIVKQMSPGKINRAATQTLTNFYTSKLDEFDALVPTLETLIVLSKLPTFDDETAITVYKAISEQLNMKAYVQAVRHAVYSVLDSLIALHRKALKNLGAEFLENYVKLVDGEKDPRNLMMLFAMDRVILLEFDVEPMIEEFFDITFCYFPISFRPPPNDPYGITADDLKLSLRRCISASPHFAKMAIPLFLEKFSTSTGPTMKDLMLSIAACLPTYGAAAVQQRGNELWEGIKVEVLYSSDTSIEAAGYQALEALIATIYPTAQDVPSGLAQDVIKQCIEFMEDPEKSQAIAAVKALAAVVRASPSAGPYALSQVLPYLFTKFNRPAVPSSRGSILAAISSLLAAARSVYGAPKAKRHQSDERSLSPFRETLVDVLREGLRTEDLKLPAAKGTVSLVEIPGLIGRSEVEDLVRSLNDALLNDRDEQVRSSVVQSLLSISNSYSDIVESTTLPLLFHNLPDRAPSTSDSDTRDRYRRTLKSLTRLCVSPSFSETLFIRILTKLELLSTAPMIENSDGDDVMNGEDGVDERECNVAYSFELLMCLVEVVEEKIASKHAEIAKYFDKIIPRLHGLLVGAAAPRIGLSQPLFRNRRILSLVADLTETLTRELSIERQSKQFLDFYSAFEKGQIVTICHDPTQARGLNGSPLRHGAASAEGDLIALYASTVCSLKADAAAPYPSADAFFSSKIHWAVHEANNNWQLRFALWMITFFVNKREKELGDSLDSILEAVWVKEVVETSLPLETRCRALSVYLHTIKGLVVLRSSVAYAALERVIDVLKLSSFDPAFVNEAAASFGILSSTESRDKSREKHLSTKLLHAQKLWNYLLPRLIEGDQDAKGRDRLPYLVAISSLLPLVPASLYLSDFPRIFSLILRSLQLSEPRQRTNAVSALIAILETPNHSTAVDQILHERAGDMVTSLLQCSIRDGESSKSSGILRSTALRCLAMIPDVIRFDILRSQKAVVIRDLGRTLDDPVRAVRKEAVECRAKWFRYGAGA</sequence>
<dbReference type="GeneID" id="33557462"/>
<organism evidence="8 9">
    <name type="scientific">Kockovaella imperatae</name>
    <dbReference type="NCBI Taxonomy" id="4999"/>
    <lineage>
        <taxon>Eukaryota</taxon>
        <taxon>Fungi</taxon>
        <taxon>Dikarya</taxon>
        <taxon>Basidiomycota</taxon>
        <taxon>Agaricomycotina</taxon>
        <taxon>Tremellomycetes</taxon>
        <taxon>Tremellales</taxon>
        <taxon>Cuniculitremaceae</taxon>
        <taxon>Kockovaella</taxon>
    </lineage>
</organism>
<evidence type="ECO:0000313" key="9">
    <source>
        <dbReference type="Proteomes" id="UP000193218"/>
    </source>
</evidence>
<dbReference type="Gene3D" id="1.25.10.10">
    <property type="entry name" value="Leucine-rich Repeat Variant"/>
    <property type="match status" value="2"/>
</dbReference>
<keyword evidence="5" id="KW-0234">DNA repair</keyword>
<dbReference type="SUPFAM" id="SSF48371">
    <property type="entry name" value="ARM repeat"/>
    <property type="match status" value="1"/>
</dbReference>
<dbReference type="AlphaFoldDB" id="A0A1Y1UJ33"/>
<dbReference type="EMBL" id="NBSH01000005">
    <property type="protein sequence ID" value="ORX37979.1"/>
    <property type="molecule type" value="Genomic_DNA"/>
</dbReference>
<evidence type="ECO:0000313" key="8">
    <source>
        <dbReference type="EMBL" id="ORX37979.1"/>
    </source>
</evidence>
<dbReference type="RefSeq" id="XP_021871966.1">
    <property type="nucleotide sequence ID" value="XM_022015653.1"/>
</dbReference>
<evidence type="ECO:0000259" key="7">
    <source>
        <dbReference type="Pfam" id="PF14500"/>
    </source>
</evidence>
<dbReference type="STRING" id="4999.A0A1Y1UJ33"/>
<dbReference type="GO" id="GO:0016226">
    <property type="term" value="P:iron-sulfur cluster assembly"/>
    <property type="evidence" value="ECO:0007669"/>
    <property type="project" value="UniProtKB-UniRule"/>
</dbReference>
<dbReference type="InterPro" id="IPR029240">
    <property type="entry name" value="MMS19_N"/>
</dbReference>
<dbReference type="InterPro" id="IPR011989">
    <property type="entry name" value="ARM-like"/>
</dbReference>
<dbReference type="GO" id="GO:0006281">
    <property type="term" value="P:DNA repair"/>
    <property type="evidence" value="ECO:0007669"/>
    <property type="project" value="UniProtKB-UniRule"/>
</dbReference>
<dbReference type="Pfam" id="PF12460">
    <property type="entry name" value="MMS19_C"/>
    <property type="match status" value="1"/>
</dbReference>
<comment type="caution">
    <text evidence="8">The sequence shown here is derived from an EMBL/GenBank/DDBJ whole genome shotgun (WGS) entry which is preliminary data.</text>
</comment>
<dbReference type="FunCoup" id="A0A1Y1UJ33">
    <property type="interactions" value="478"/>
</dbReference>
<dbReference type="Proteomes" id="UP000193218">
    <property type="component" value="Unassembled WGS sequence"/>
</dbReference>
<accession>A0A1Y1UJ33</accession>
<evidence type="ECO:0000256" key="4">
    <source>
        <dbReference type="ARBA" id="ARBA00023242"/>
    </source>
</evidence>
<comment type="similarity">
    <text evidence="2 5">Belongs to the MET18/MMS19 family.</text>
</comment>
<evidence type="ECO:0000256" key="5">
    <source>
        <dbReference type="RuleBase" id="RU367072"/>
    </source>
</evidence>
<dbReference type="PANTHER" id="PTHR12891">
    <property type="entry name" value="DNA REPAIR/TRANSCRIPTION PROTEIN MET18/MMS19"/>
    <property type="match status" value="1"/>
</dbReference>
<dbReference type="InterPro" id="IPR024687">
    <property type="entry name" value="MMS19_C"/>
</dbReference>
<dbReference type="GO" id="GO:0005634">
    <property type="term" value="C:nucleus"/>
    <property type="evidence" value="ECO:0007669"/>
    <property type="project" value="UniProtKB-SubCell"/>
</dbReference>
<dbReference type="OrthoDB" id="342900at2759"/>
<evidence type="ECO:0000256" key="2">
    <source>
        <dbReference type="ARBA" id="ARBA00009340"/>
    </source>
</evidence>
<dbReference type="InterPro" id="IPR039920">
    <property type="entry name" value="MMS19"/>
</dbReference>
<dbReference type="Pfam" id="PF14500">
    <property type="entry name" value="MMS19_N"/>
    <property type="match status" value="1"/>
</dbReference>
<evidence type="ECO:0000256" key="3">
    <source>
        <dbReference type="ARBA" id="ARBA00022737"/>
    </source>
</evidence>
<protein>
    <recommendedName>
        <fullName evidence="5">MMS19 nucleotide excision repair protein</fullName>
    </recommendedName>
</protein>
<name>A0A1Y1UJ33_9TREE</name>
<feature type="domain" description="MMS19 C-terminal" evidence="6">
    <location>
        <begin position="539"/>
        <end position="1010"/>
    </location>
</feature>
<reference evidence="8 9" key="1">
    <citation type="submission" date="2017-03" db="EMBL/GenBank/DDBJ databases">
        <title>Widespread Adenine N6-methylation of Active Genes in Fungi.</title>
        <authorList>
            <consortium name="DOE Joint Genome Institute"/>
            <person name="Mondo S.J."/>
            <person name="Dannebaum R.O."/>
            <person name="Kuo R.C."/>
            <person name="Louie K.B."/>
            <person name="Bewick A.J."/>
            <person name="Labutti K."/>
            <person name="Haridas S."/>
            <person name="Kuo A."/>
            <person name="Salamov A."/>
            <person name="Ahrendt S.R."/>
            <person name="Lau R."/>
            <person name="Bowen B.P."/>
            <person name="Lipzen A."/>
            <person name="Sullivan W."/>
            <person name="Andreopoulos W.B."/>
            <person name="Clum A."/>
            <person name="Lindquist E."/>
            <person name="Daum C."/>
            <person name="Northen T.R."/>
            <person name="Ramamoorthy G."/>
            <person name="Schmitz R.J."/>
            <person name="Gryganskyi A."/>
            <person name="Culley D."/>
            <person name="Magnuson J."/>
            <person name="James T.Y."/>
            <person name="O'Malley M.A."/>
            <person name="Stajich J.E."/>
            <person name="Spatafora J.W."/>
            <person name="Visel A."/>
            <person name="Grigoriev I.V."/>
        </authorList>
    </citation>
    <scope>NUCLEOTIDE SEQUENCE [LARGE SCALE GENOMIC DNA]</scope>
    <source>
        <strain evidence="8 9">NRRL Y-17943</strain>
    </source>
</reference>
<keyword evidence="5" id="KW-0227">DNA damage</keyword>
<dbReference type="GO" id="GO:0097361">
    <property type="term" value="C:cytosolic [4Fe-4S] assembly targeting complex"/>
    <property type="evidence" value="ECO:0007669"/>
    <property type="project" value="UniProtKB-UniRule"/>
</dbReference>
<keyword evidence="4 5" id="KW-0539">Nucleus</keyword>
<keyword evidence="9" id="KW-1185">Reference proteome</keyword>
<dbReference type="GO" id="GO:0051604">
    <property type="term" value="P:protein maturation"/>
    <property type="evidence" value="ECO:0007669"/>
    <property type="project" value="UniProtKB-UniRule"/>
</dbReference>
<gene>
    <name evidence="8" type="ORF">BD324DRAFT_624033</name>
</gene>
<comment type="function">
    <text evidence="5">Key component of the cytosolic iron-sulfur protein assembly (CIA) complex, a multiprotein complex that mediates the incorporation of iron-sulfur cluster into apoproteins specifically involved in DNA metabolism and genomic integrity. In the CIA complex, MMS19 acts as an adapter between early-acting CIA components and a subset of cellular target iron-sulfur proteins.</text>
</comment>
<proteinExistence type="inferred from homology"/>
<dbReference type="PANTHER" id="PTHR12891:SF0">
    <property type="entry name" value="MMS19 NUCLEOTIDE EXCISION REPAIR PROTEIN HOMOLOG"/>
    <property type="match status" value="1"/>
</dbReference>
<evidence type="ECO:0000259" key="6">
    <source>
        <dbReference type="Pfam" id="PF12460"/>
    </source>
</evidence>
<keyword evidence="3" id="KW-0677">Repeat</keyword>
<comment type="subcellular location">
    <subcellularLocation>
        <location evidence="1 5">Nucleus</location>
    </subcellularLocation>
</comment>
<feature type="domain" description="MMS19 N-terminal" evidence="7">
    <location>
        <begin position="40"/>
        <end position="299"/>
    </location>
</feature>
<dbReference type="InParanoid" id="A0A1Y1UJ33"/>